<name>A0A0M2NY64_STACC</name>
<dbReference type="Gene3D" id="3.40.50.10170">
    <property type="match status" value="1"/>
</dbReference>
<dbReference type="PATRIC" id="fig|74704.6.peg.2155"/>
<dbReference type="PANTHER" id="PTHR33434">
    <property type="entry name" value="DEGV DOMAIN-CONTAINING PROTEIN DR_1986-RELATED"/>
    <property type="match status" value="1"/>
</dbReference>
<reference evidence="3 4" key="1">
    <citation type="submission" date="2015-03" db="EMBL/GenBank/DDBJ databases">
        <title>Genome Assembly of Staphylococcus cohnii subsp. cohnii strain G22B2.</title>
        <authorList>
            <person name="Nair G."/>
            <person name="Kaur G."/>
            <person name="Khatri I."/>
            <person name="Singh N.K."/>
            <person name="Sathyabama S."/>
            <person name="Maurya S.K."/>
            <person name="Subramanian S."/>
            <person name="Agrewala J.N."/>
            <person name="Mayilraj S."/>
        </authorList>
    </citation>
    <scope>NUCLEOTIDE SEQUENCE [LARGE SCALE GENOMIC DNA]</scope>
    <source>
        <strain evidence="3 4">G22B2</strain>
    </source>
</reference>
<evidence type="ECO:0000313" key="4">
    <source>
        <dbReference type="Proteomes" id="UP000034455"/>
    </source>
</evidence>
<organism evidence="3 4">
    <name type="scientific">Staphylococcus cohnii subsp. cohnii</name>
    <dbReference type="NCBI Taxonomy" id="74704"/>
    <lineage>
        <taxon>Bacteria</taxon>
        <taxon>Bacillati</taxon>
        <taxon>Bacillota</taxon>
        <taxon>Bacilli</taxon>
        <taxon>Bacillales</taxon>
        <taxon>Staphylococcaceae</taxon>
        <taxon>Staphylococcus</taxon>
        <taxon>Staphylococcus cohnii species complex</taxon>
    </lineage>
</organism>
<evidence type="ECO:0000256" key="2">
    <source>
        <dbReference type="ARBA" id="ARBA00023121"/>
    </source>
</evidence>
<evidence type="ECO:0000256" key="1">
    <source>
        <dbReference type="ARBA" id="ARBA00003238"/>
    </source>
</evidence>
<dbReference type="Proteomes" id="UP000034455">
    <property type="component" value="Unassembled WGS sequence"/>
</dbReference>
<keyword evidence="2" id="KW-0446">Lipid-binding</keyword>
<evidence type="ECO:0000313" key="3">
    <source>
        <dbReference type="EMBL" id="KKI64912.1"/>
    </source>
</evidence>
<dbReference type="NCBIfam" id="NF038249">
    <property type="entry name" value="fatty_FakB1"/>
    <property type="match status" value="1"/>
</dbReference>
<dbReference type="PANTHER" id="PTHR33434:SF2">
    <property type="entry name" value="FATTY ACID-BINDING PROTEIN TM_1468"/>
    <property type="match status" value="1"/>
</dbReference>
<dbReference type="InterPro" id="IPR043168">
    <property type="entry name" value="DegV_C"/>
</dbReference>
<dbReference type="PROSITE" id="PS51482">
    <property type="entry name" value="DEGV"/>
    <property type="match status" value="1"/>
</dbReference>
<dbReference type="InterPro" id="IPR003797">
    <property type="entry name" value="DegV"/>
</dbReference>
<dbReference type="NCBIfam" id="TIGR00762">
    <property type="entry name" value="DegV"/>
    <property type="match status" value="1"/>
</dbReference>
<dbReference type="Pfam" id="PF02645">
    <property type="entry name" value="DegV"/>
    <property type="match status" value="1"/>
</dbReference>
<comment type="caution">
    <text evidence="3">The sequence shown here is derived from an EMBL/GenBank/DDBJ whole genome shotgun (WGS) entry which is preliminary data.</text>
</comment>
<dbReference type="GO" id="GO:0008289">
    <property type="term" value="F:lipid binding"/>
    <property type="evidence" value="ECO:0007669"/>
    <property type="project" value="UniProtKB-KW"/>
</dbReference>
<sequence>MKIAVLTDSTSYLSQTLIDKYNINIAPLSVTFDNGENFEENASISADEFYERMKVSKTIPTTSQPAIGEFVTKYEQLRDEGYTDVIGVFLSSGISGTYQTATQAGEMVEGINVHTFDSKISAMAMGSFVLRAIEFIEQNETPQAIIKELEAMREVTGARLMVDDLKNLQKSGRITGAQAWVGTMLKMKPVLRFEDGLILPDEKIRTKKRALKEIINKVIEIVKDYEEVTLLVIGGDVQEDTDWMYNELQKNYPQYKLYRSYLGPVVAAHLGPGGMGLGFTGRSIRTD</sequence>
<dbReference type="RefSeq" id="WP_019469498.1">
    <property type="nucleotide sequence ID" value="NZ_LAKJ01000004.1"/>
</dbReference>
<gene>
    <name evidence="3" type="ORF">UF66_2095</name>
</gene>
<comment type="function">
    <text evidence="1">May bind long-chain fatty acids, such as palmitate, and may play a role in lipid transport or fatty acid metabolism.</text>
</comment>
<accession>A0A0M2NY64</accession>
<dbReference type="Gene3D" id="3.30.1180.10">
    <property type="match status" value="1"/>
</dbReference>
<proteinExistence type="predicted"/>
<dbReference type="EMBL" id="LAKJ01000004">
    <property type="protein sequence ID" value="KKI64912.1"/>
    <property type="molecule type" value="Genomic_DNA"/>
</dbReference>
<dbReference type="AlphaFoldDB" id="A0A0M2NY64"/>
<dbReference type="SUPFAM" id="SSF82549">
    <property type="entry name" value="DAK1/DegV-like"/>
    <property type="match status" value="1"/>
</dbReference>
<protein>
    <submittedName>
        <fullName evidence="3">DegV family protein</fullName>
    </submittedName>
</protein>
<dbReference type="InterPro" id="IPR050270">
    <property type="entry name" value="DegV_domain_contain"/>
</dbReference>